<keyword evidence="5 7" id="KW-1133">Transmembrane helix</keyword>
<dbReference type="InterPro" id="IPR003838">
    <property type="entry name" value="ABC3_permease_C"/>
</dbReference>
<comment type="subcellular location">
    <subcellularLocation>
        <location evidence="1">Cell membrane</location>
        <topology evidence="1">Multi-pass membrane protein</topology>
    </subcellularLocation>
</comment>
<dbReference type="HOGENOM" id="CLU_000604_8_1_10"/>
<keyword evidence="3" id="KW-1003">Cell membrane</keyword>
<keyword evidence="6 7" id="KW-0472">Membrane</keyword>
<feature type="transmembrane region" description="Helical" evidence="7">
    <location>
        <begin position="374"/>
        <end position="392"/>
    </location>
</feature>
<evidence type="ECO:0000256" key="2">
    <source>
        <dbReference type="ARBA" id="ARBA00005236"/>
    </source>
</evidence>
<feature type="transmembrane region" description="Helical" evidence="7">
    <location>
        <begin position="273"/>
        <end position="299"/>
    </location>
</feature>
<accession>G8R3G7</accession>
<keyword evidence="10" id="KW-0449">Lipoprotein</keyword>
<keyword evidence="11" id="KW-1185">Reference proteome</keyword>
<gene>
    <name evidence="10" type="ordered locus">Oweho_2047</name>
</gene>
<evidence type="ECO:0000256" key="4">
    <source>
        <dbReference type="ARBA" id="ARBA00022692"/>
    </source>
</evidence>
<dbReference type="AlphaFoldDB" id="G8R3G7"/>
<dbReference type="eggNOG" id="COG4591">
    <property type="taxonomic scope" value="Bacteria"/>
</dbReference>
<comment type="similarity">
    <text evidence="2">Belongs to the ABC-4 integral membrane protein family. LolC/E subfamily.</text>
</comment>
<dbReference type="PANTHER" id="PTHR30489">
    <property type="entry name" value="LIPOPROTEIN-RELEASING SYSTEM TRANSMEMBRANE PROTEIN LOLE"/>
    <property type="match status" value="1"/>
</dbReference>
<reference evidence="10 11" key="1">
    <citation type="journal article" date="2012" name="Stand. Genomic Sci.">
        <title>Genome sequence of the orange-pigmented seawater bacterium Owenweeksia hongkongensis type strain (UST20020801(T)).</title>
        <authorList>
            <person name="Riedel T."/>
            <person name="Held B."/>
            <person name="Nolan M."/>
            <person name="Lucas S."/>
            <person name="Lapidus A."/>
            <person name="Tice H."/>
            <person name="Del Rio T.G."/>
            <person name="Cheng J.F."/>
            <person name="Han C."/>
            <person name="Tapia R."/>
            <person name="Goodwin L.A."/>
            <person name="Pitluck S."/>
            <person name="Liolios K."/>
            <person name="Mavromatis K."/>
            <person name="Pagani I."/>
            <person name="Ivanova N."/>
            <person name="Mikhailova N."/>
            <person name="Pati A."/>
            <person name="Chen A."/>
            <person name="Palaniappan K."/>
            <person name="Rohde M."/>
            <person name="Tindall B.J."/>
            <person name="Detter J.C."/>
            <person name="Goker M."/>
            <person name="Woyke T."/>
            <person name="Bristow J."/>
            <person name="Eisen J.A."/>
            <person name="Markowitz V."/>
            <person name="Hugenholtz P."/>
            <person name="Klenk H.P."/>
            <person name="Kyrpides N.C."/>
        </authorList>
    </citation>
    <scope>NUCLEOTIDE SEQUENCE</scope>
    <source>
        <strain evidence="11">DSM 17368 / JCM 12287 / NRRL B-23963</strain>
    </source>
</reference>
<dbReference type="GO" id="GO:0044874">
    <property type="term" value="P:lipoprotein localization to outer membrane"/>
    <property type="evidence" value="ECO:0007669"/>
    <property type="project" value="TreeGrafter"/>
</dbReference>
<feature type="domain" description="MacB-like periplasmic core" evidence="9">
    <location>
        <begin position="25"/>
        <end position="246"/>
    </location>
</feature>
<organism evidence="10 11">
    <name type="scientific">Owenweeksia hongkongensis (strain DSM 17368 / CIP 108786 / JCM 12287 / NRRL B-23963 / UST20020801)</name>
    <dbReference type="NCBI Taxonomy" id="926562"/>
    <lineage>
        <taxon>Bacteria</taxon>
        <taxon>Pseudomonadati</taxon>
        <taxon>Bacteroidota</taxon>
        <taxon>Flavobacteriia</taxon>
        <taxon>Flavobacteriales</taxon>
        <taxon>Owenweeksiaceae</taxon>
        <taxon>Owenweeksia</taxon>
    </lineage>
</organism>
<keyword evidence="4 7" id="KW-0812">Transmembrane</keyword>
<dbReference type="InterPro" id="IPR025857">
    <property type="entry name" value="MacB_PCD"/>
</dbReference>
<evidence type="ECO:0000256" key="5">
    <source>
        <dbReference type="ARBA" id="ARBA00022989"/>
    </source>
</evidence>
<dbReference type="PANTHER" id="PTHR30489:SF0">
    <property type="entry name" value="LIPOPROTEIN-RELEASING SYSTEM TRANSMEMBRANE PROTEIN LOLE"/>
    <property type="match status" value="1"/>
</dbReference>
<evidence type="ECO:0000259" key="8">
    <source>
        <dbReference type="Pfam" id="PF02687"/>
    </source>
</evidence>
<dbReference type="STRING" id="926562.Oweho_2047"/>
<sequence length="406" mass="44716">MSFSSYIAKRYFFSRSTRNAVNVISGISIFGILVGTLALVVVMSAFNGLESLVKGFYNTFDPDLKISLNEGKYFSENDIPVNEIGSTKGVEDFSLILEERVLLGFREKEYIASIKGVSSSYSKVTRIEDAITHGEDLLNSKGVPRAILGAGVTYYLGYGRVAFQDPVQVFVPRKNASASNFNTAFSSELIYPSGVFSIQPDFDEKYMIASISFVRNLLDSPSGLSSIEVKVNEGADLQDVKSQLKTLLGDKFKVEDRDEQQAIFLKVMKTESLFTFLVFALILAIASFTIMGSLSMMMLDKKDHLRTLWALGTEVKVLQSIFFKEGLLISFVGAGFGLVGGVLLVLAQQHFGLLEIGESYVVNNYPVELKLTDVGLVLITVSAICGIASWLTSRRLTDKFLREVAV</sequence>
<feature type="domain" description="ABC3 transporter permease C-terminal" evidence="8">
    <location>
        <begin position="277"/>
        <end position="397"/>
    </location>
</feature>
<dbReference type="Proteomes" id="UP000005631">
    <property type="component" value="Chromosome"/>
</dbReference>
<evidence type="ECO:0000313" key="10">
    <source>
        <dbReference type="EMBL" id="AEV33023.1"/>
    </source>
</evidence>
<evidence type="ECO:0000256" key="7">
    <source>
        <dbReference type="SAM" id="Phobius"/>
    </source>
</evidence>
<dbReference type="EMBL" id="CP003156">
    <property type="protein sequence ID" value="AEV33023.1"/>
    <property type="molecule type" value="Genomic_DNA"/>
</dbReference>
<evidence type="ECO:0000313" key="11">
    <source>
        <dbReference type="Proteomes" id="UP000005631"/>
    </source>
</evidence>
<evidence type="ECO:0000256" key="1">
    <source>
        <dbReference type="ARBA" id="ARBA00004651"/>
    </source>
</evidence>
<evidence type="ECO:0000256" key="6">
    <source>
        <dbReference type="ARBA" id="ARBA00023136"/>
    </source>
</evidence>
<dbReference type="Pfam" id="PF12704">
    <property type="entry name" value="MacB_PCD"/>
    <property type="match status" value="1"/>
</dbReference>
<evidence type="ECO:0000259" key="9">
    <source>
        <dbReference type="Pfam" id="PF12704"/>
    </source>
</evidence>
<protein>
    <submittedName>
        <fullName evidence="10">ABC-type transport system, involved in lipoprotein release, permease component</fullName>
    </submittedName>
</protein>
<evidence type="ECO:0000256" key="3">
    <source>
        <dbReference type="ARBA" id="ARBA00022475"/>
    </source>
</evidence>
<dbReference type="Pfam" id="PF02687">
    <property type="entry name" value="FtsX"/>
    <property type="match status" value="1"/>
</dbReference>
<feature type="transmembrane region" description="Helical" evidence="7">
    <location>
        <begin position="21"/>
        <end position="46"/>
    </location>
</feature>
<dbReference type="GO" id="GO:0098797">
    <property type="term" value="C:plasma membrane protein complex"/>
    <property type="evidence" value="ECO:0007669"/>
    <property type="project" value="TreeGrafter"/>
</dbReference>
<feature type="transmembrane region" description="Helical" evidence="7">
    <location>
        <begin position="326"/>
        <end position="347"/>
    </location>
</feature>
<dbReference type="InterPro" id="IPR051447">
    <property type="entry name" value="Lipoprotein-release_system"/>
</dbReference>
<dbReference type="KEGG" id="oho:Oweho_2047"/>
<name>G8R3G7_OWEHD</name>
<proteinExistence type="inferred from homology"/>